<dbReference type="PANTHER" id="PTHR24353:SF37">
    <property type="entry name" value="CAMP-DEPENDENT PROTEIN KINASE CATALYTIC SUBUNIT PRKX"/>
    <property type="match status" value="1"/>
</dbReference>
<dbReference type="PROSITE" id="PS00108">
    <property type="entry name" value="PROTEIN_KINASE_ST"/>
    <property type="match status" value="1"/>
</dbReference>
<dbReference type="PROSITE" id="PS50011">
    <property type="entry name" value="PROTEIN_KINASE_DOM"/>
    <property type="match status" value="1"/>
</dbReference>
<dbReference type="GO" id="GO:0005952">
    <property type="term" value="C:cAMP-dependent protein kinase complex"/>
    <property type="evidence" value="ECO:0007669"/>
    <property type="project" value="TreeGrafter"/>
</dbReference>
<evidence type="ECO:0000313" key="8">
    <source>
        <dbReference type="Proteomes" id="UP000689195"/>
    </source>
</evidence>
<keyword evidence="2" id="KW-0808">Transferase</keyword>
<keyword evidence="5" id="KW-0067">ATP-binding</keyword>
<dbReference type="EMBL" id="CAJJDO010000106">
    <property type="protein sequence ID" value="CAD8194417.1"/>
    <property type="molecule type" value="Genomic_DNA"/>
</dbReference>
<dbReference type="GO" id="GO:0005524">
    <property type="term" value="F:ATP binding"/>
    <property type="evidence" value="ECO:0007669"/>
    <property type="project" value="UniProtKB-KW"/>
</dbReference>
<protein>
    <recommendedName>
        <fullName evidence="6">Protein kinase domain-containing protein</fullName>
    </recommendedName>
</protein>
<dbReference type="InterPro" id="IPR000719">
    <property type="entry name" value="Prot_kinase_dom"/>
</dbReference>
<reference evidence="7" key="1">
    <citation type="submission" date="2021-01" db="EMBL/GenBank/DDBJ databases">
        <authorList>
            <consortium name="Genoscope - CEA"/>
            <person name="William W."/>
        </authorList>
    </citation>
    <scope>NUCLEOTIDE SEQUENCE</scope>
</reference>
<dbReference type="OrthoDB" id="289380at2759"/>
<comment type="caution">
    <text evidence="7">The sequence shown here is derived from an EMBL/GenBank/DDBJ whole genome shotgun (WGS) entry which is preliminary data.</text>
</comment>
<dbReference type="Proteomes" id="UP000689195">
    <property type="component" value="Unassembled WGS sequence"/>
</dbReference>
<keyword evidence="4" id="KW-0418">Kinase</keyword>
<evidence type="ECO:0000256" key="5">
    <source>
        <dbReference type="ARBA" id="ARBA00022840"/>
    </source>
</evidence>
<sequence>MSGYSFVRKLGEGEQGQVVEVINYSDQRSYAAKQISLNLFSEKLFQRLQQLNHPNIVKVFQYEINNNSVYYLMELLHEQSLYKYIRNHQLELEAISFYSAQVLLALDYLHKNDIIYRDLKSENLLLMKNGYLKLVDFDLSKLVKQPQKTTTLCGSPGFIAPEAIQGQGYNHSVDYWSFGVLLYEFSTGELPFKGKTPYEVYQSILNDKVEFPFSIDKSLQQLIKQLLTKNPQNRMKKVKNFEYILGNSELYCSLDSNDLYNQKLLAPYYP</sequence>
<name>A0A8S1X0H8_9CILI</name>
<evidence type="ECO:0000313" key="7">
    <source>
        <dbReference type="EMBL" id="CAD8194417.1"/>
    </source>
</evidence>
<dbReference type="PANTHER" id="PTHR24353">
    <property type="entry name" value="CYCLIC NUCLEOTIDE-DEPENDENT PROTEIN KINASE"/>
    <property type="match status" value="1"/>
</dbReference>
<evidence type="ECO:0000256" key="4">
    <source>
        <dbReference type="ARBA" id="ARBA00022777"/>
    </source>
</evidence>
<evidence type="ECO:0000256" key="1">
    <source>
        <dbReference type="ARBA" id="ARBA00022527"/>
    </source>
</evidence>
<dbReference type="InterPro" id="IPR008271">
    <property type="entry name" value="Ser/Thr_kinase_AS"/>
</dbReference>
<feature type="domain" description="Protein kinase" evidence="6">
    <location>
        <begin position="4"/>
        <end position="250"/>
    </location>
</feature>
<evidence type="ECO:0000256" key="2">
    <source>
        <dbReference type="ARBA" id="ARBA00022679"/>
    </source>
</evidence>
<dbReference type="Pfam" id="PF00069">
    <property type="entry name" value="Pkinase"/>
    <property type="match status" value="1"/>
</dbReference>
<dbReference type="AlphaFoldDB" id="A0A8S1X0H8"/>
<gene>
    <name evidence="7" type="ORF">PPENT_87.1.T1060183</name>
</gene>
<proteinExistence type="predicted"/>
<accession>A0A8S1X0H8</accession>
<evidence type="ECO:0000259" key="6">
    <source>
        <dbReference type="PROSITE" id="PS50011"/>
    </source>
</evidence>
<evidence type="ECO:0000256" key="3">
    <source>
        <dbReference type="ARBA" id="ARBA00022741"/>
    </source>
</evidence>
<organism evidence="7 8">
    <name type="scientific">Paramecium pentaurelia</name>
    <dbReference type="NCBI Taxonomy" id="43138"/>
    <lineage>
        <taxon>Eukaryota</taxon>
        <taxon>Sar</taxon>
        <taxon>Alveolata</taxon>
        <taxon>Ciliophora</taxon>
        <taxon>Intramacronucleata</taxon>
        <taxon>Oligohymenophorea</taxon>
        <taxon>Peniculida</taxon>
        <taxon>Parameciidae</taxon>
        <taxon>Paramecium</taxon>
    </lineage>
</organism>
<dbReference type="SMART" id="SM00220">
    <property type="entry name" value="S_TKc"/>
    <property type="match status" value="1"/>
</dbReference>
<keyword evidence="8" id="KW-1185">Reference proteome</keyword>
<dbReference type="GO" id="GO:0004691">
    <property type="term" value="F:cAMP-dependent protein kinase activity"/>
    <property type="evidence" value="ECO:0007669"/>
    <property type="project" value="TreeGrafter"/>
</dbReference>
<keyword evidence="3" id="KW-0547">Nucleotide-binding</keyword>
<keyword evidence="1" id="KW-0723">Serine/threonine-protein kinase</keyword>